<keyword evidence="4" id="KW-0812">Transmembrane</keyword>
<evidence type="ECO:0000256" key="2">
    <source>
        <dbReference type="ARBA" id="ARBA00022741"/>
    </source>
</evidence>
<dbReference type="EMBL" id="CAJNOV010009790">
    <property type="protein sequence ID" value="CAF1379558.1"/>
    <property type="molecule type" value="Genomic_DNA"/>
</dbReference>
<evidence type="ECO:0000313" key="6">
    <source>
        <dbReference type="EMBL" id="CAF1379558.1"/>
    </source>
</evidence>
<dbReference type="PANTHER" id="PTHR42734">
    <property type="entry name" value="METAL TRANSPORT SYSTEM ATP-BINDING PROTEIN TM_0124-RELATED"/>
    <property type="match status" value="1"/>
</dbReference>
<comment type="caution">
    <text evidence="6">The sequence shown here is derived from an EMBL/GenBank/DDBJ whole genome shotgun (WGS) entry which is preliminary data.</text>
</comment>
<dbReference type="SMART" id="SM00382">
    <property type="entry name" value="AAA"/>
    <property type="match status" value="1"/>
</dbReference>
<dbReference type="InterPro" id="IPR027417">
    <property type="entry name" value="P-loop_NTPase"/>
</dbReference>
<dbReference type="Gene3D" id="3.40.50.300">
    <property type="entry name" value="P-loop containing nucleotide triphosphate hydrolases"/>
    <property type="match status" value="1"/>
</dbReference>
<dbReference type="PROSITE" id="PS00211">
    <property type="entry name" value="ABC_TRANSPORTER_1"/>
    <property type="match status" value="1"/>
</dbReference>
<dbReference type="SUPFAM" id="SSF52540">
    <property type="entry name" value="P-loop containing nucleoside triphosphate hydrolases"/>
    <property type="match status" value="1"/>
</dbReference>
<reference evidence="6" key="1">
    <citation type="submission" date="2021-02" db="EMBL/GenBank/DDBJ databases">
        <authorList>
            <person name="Nowell W R."/>
        </authorList>
    </citation>
    <scope>NUCLEOTIDE SEQUENCE</scope>
</reference>
<dbReference type="InterPro" id="IPR003593">
    <property type="entry name" value="AAA+_ATPase"/>
</dbReference>
<dbReference type="GO" id="GO:0016887">
    <property type="term" value="F:ATP hydrolysis activity"/>
    <property type="evidence" value="ECO:0007669"/>
    <property type="project" value="InterPro"/>
</dbReference>
<dbReference type="GO" id="GO:0005524">
    <property type="term" value="F:ATP binding"/>
    <property type="evidence" value="ECO:0007669"/>
    <property type="project" value="UniProtKB-KW"/>
</dbReference>
<accession>A0A815JA17</accession>
<dbReference type="InterPro" id="IPR050153">
    <property type="entry name" value="Metal_Ion_Import_ABC"/>
</dbReference>
<evidence type="ECO:0000256" key="1">
    <source>
        <dbReference type="ARBA" id="ARBA00022448"/>
    </source>
</evidence>
<keyword evidence="3" id="KW-0067">ATP-binding</keyword>
<sequence length="549" mass="63882">MLFDIIVIVKPFEVVQWFLLTIGSMVITTYLNILFFSNITVNVTQGLQILALFTICETITAYCRLRQGFANKNLVCDIIKHVQTKLNLRILSTDWIRIKVSDQVEIRRKVEDAATSVHCLVEYFFLQLPGFLKFMMTIGTIFYIYPVATIFIAITYICSYRFYLNKKSNDLLTMKLKFSDIYAKLSSKYARASENMFEYVIHHDKDKIINITNELKVEMERKWQNISHLYDLLSFEENIIGRLCTFSTLLAYAVTHEASVFIIPLYHHLLTLTTSIDEMLIFYIQSLRYIKDYHIIIPILEQYEERVNTEQKHLRNEIEIEDLSFKYTDARATFYLTINGSLTFRKGQAILVTGKSGAGKSTFYDILAGIISMNDYQANVRIDQQQATFHSVEKCRTIVLQDSRMGYRSTIFSMITDIDESETKEKLNDELESLIWHFLRLIHMDDFVRNELSGDLIIPLENKLSGGQKTRLLLARALFQTHQRQSPILILDEPDKGLPAETTVSIIENIIDWYRSKGILFLTLHTKKAHMLDFHQVLHIDNGLITKVK</sequence>
<name>A0A815JA17_9BILA</name>
<dbReference type="InterPro" id="IPR017871">
    <property type="entry name" value="ABC_transporter-like_CS"/>
</dbReference>
<organism evidence="6 7">
    <name type="scientific">Rotaria magnacalcarata</name>
    <dbReference type="NCBI Taxonomy" id="392030"/>
    <lineage>
        <taxon>Eukaryota</taxon>
        <taxon>Metazoa</taxon>
        <taxon>Spiralia</taxon>
        <taxon>Gnathifera</taxon>
        <taxon>Rotifera</taxon>
        <taxon>Eurotatoria</taxon>
        <taxon>Bdelloidea</taxon>
        <taxon>Philodinida</taxon>
        <taxon>Philodinidae</taxon>
        <taxon>Rotaria</taxon>
    </lineage>
</organism>
<dbReference type="InterPro" id="IPR003439">
    <property type="entry name" value="ABC_transporter-like_ATP-bd"/>
</dbReference>
<gene>
    <name evidence="6" type="ORF">CJN711_LOCUS20874</name>
</gene>
<evidence type="ECO:0000256" key="3">
    <source>
        <dbReference type="ARBA" id="ARBA00022840"/>
    </source>
</evidence>
<keyword evidence="2" id="KW-0547">Nucleotide-binding</keyword>
<feature type="transmembrane region" description="Helical" evidence="4">
    <location>
        <begin position="142"/>
        <end position="163"/>
    </location>
</feature>
<feature type="transmembrane region" description="Helical" evidence="4">
    <location>
        <begin position="12"/>
        <end position="35"/>
    </location>
</feature>
<dbReference type="Proteomes" id="UP000663855">
    <property type="component" value="Unassembled WGS sequence"/>
</dbReference>
<keyword evidence="1" id="KW-0813">Transport</keyword>
<proteinExistence type="predicted"/>
<dbReference type="AlphaFoldDB" id="A0A815JA17"/>
<dbReference type="Pfam" id="PF00005">
    <property type="entry name" value="ABC_tran"/>
    <property type="match status" value="1"/>
</dbReference>
<protein>
    <recommendedName>
        <fullName evidence="5">ABC transporter domain-containing protein</fullName>
    </recommendedName>
</protein>
<dbReference type="PROSITE" id="PS50893">
    <property type="entry name" value="ABC_TRANSPORTER_2"/>
    <property type="match status" value="1"/>
</dbReference>
<evidence type="ECO:0000256" key="4">
    <source>
        <dbReference type="SAM" id="Phobius"/>
    </source>
</evidence>
<evidence type="ECO:0000313" key="7">
    <source>
        <dbReference type="Proteomes" id="UP000663855"/>
    </source>
</evidence>
<keyword evidence="4" id="KW-0472">Membrane</keyword>
<feature type="domain" description="ABC transporter" evidence="5">
    <location>
        <begin position="318"/>
        <end position="548"/>
    </location>
</feature>
<keyword evidence="4" id="KW-1133">Transmembrane helix</keyword>
<evidence type="ECO:0000259" key="5">
    <source>
        <dbReference type="PROSITE" id="PS50893"/>
    </source>
</evidence>